<reference evidence="5" key="1">
    <citation type="submission" date="2016-06" db="EMBL/GenBank/DDBJ databases">
        <authorList>
            <person name="de Vries S.P.W."/>
            <person name="Hadjirin N.F."/>
            <person name="Lay E.M."/>
            <person name="Zadoks R.N."/>
            <person name="Peacock S.J."/>
            <person name="Parkhill J."/>
            <person name="Grant A.J."/>
            <person name="Mcdougall S."/>
            <person name="Holmes M.A."/>
        </authorList>
    </citation>
    <scope>NUCLEOTIDE SEQUENCE [LARGE SCALE GENOMIC DNA]</scope>
    <source>
        <strain evidence="5">NZ1587</strain>
    </source>
</reference>
<dbReference type="PRINTS" id="PR00455">
    <property type="entry name" value="HTHTETR"/>
</dbReference>
<dbReference type="PROSITE" id="PS50977">
    <property type="entry name" value="HTH_TETR_2"/>
    <property type="match status" value="1"/>
</dbReference>
<dbReference type="OrthoDB" id="9812993at2"/>
<dbReference type="InterPro" id="IPR050624">
    <property type="entry name" value="HTH-type_Tx_Regulator"/>
</dbReference>
<dbReference type="Gene3D" id="1.10.357.10">
    <property type="entry name" value="Tetracycline Repressor, domain 2"/>
    <property type="match status" value="1"/>
</dbReference>
<evidence type="ECO:0000259" key="3">
    <source>
        <dbReference type="PROSITE" id="PS50977"/>
    </source>
</evidence>
<sequence>MNTKEKIIYEALGLFSRKGFDSVYMNEIAEAVGIKTPSLYKHYKSKQAIFDACCDTFYEKIRAKSSIIGLPDNNEIQTYYSKVTLVEMINNTIQLFEYHLSDYFVSNFRKLLMIERYNSPELDIQFKEIYIESVITQEEEIFKMMITNKVIPKNNSHVLAVKFYSPIFFLLQKYDLDHEKIDEAKKEIELMVTDFYYAYMEMRNEK</sequence>
<comment type="caution">
    <text evidence="4">The sequence shown here is derived from an EMBL/GenBank/DDBJ whole genome shotgun (WGS) entry which is preliminary data.</text>
</comment>
<proteinExistence type="predicted"/>
<dbReference type="GO" id="GO:0003677">
    <property type="term" value="F:DNA binding"/>
    <property type="evidence" value="ECO:0007669"/>
    <property type="project" value="UniProtKB-UniRule"/>
</dbReference>
<accession>A0A1L8MKZ5</accession>
<dbReference type="AlphaFoldDB" id="A0A1L8MKZ5"/>
<dbReference type="PANTHER" id="PTHR43479">
    <property type="entry name" value="ACREF/ENVCD OPERON REPRESSOR-RELATED"/>
    <property type="match status" value="1"/>
</dbReference>
<dbReference type="EMBL" id="LZDD01000003">
    <property type="protein sequence ID" value="OJF71355.1"/>
    <property type="molecule type" value="Genomic_DNA"/>
</dbReference>
<gene>
    <name evidence="4" type="ORF">A9Q68_09210</name>
</gene>
<keyword evidence="1 2" id="KW-0238">DNA-binding</keyword>
<feature type="domain" description="HTH tetR-type" evidence="3">
    <location>
        <begin position="1"/>
        <end position="61"/>
    </location>
</feature>
<dbReference type="SUPFAM" id="SSF46689">
    <property type="entry name" value="Homeodomain-like"/>
    <property type="match status" value="1"/>
</dbReference>
<evidence type="ECO:0000256" key="2">
    <source>
        <dbReference type="PROSITE-ProRule" id="PRU00335"/>
    </source>
</evidence>
<keyword evidence="5" id="KW-1185">Reference proteome</keyword>
<organism evidence="4 5">
    <name type="scientific">Streptococcus bovimastitidis</name>
    <dbReference type="NCBI Taxonomy" id="1856638"/>
    <lineage>
        <taxon>Bacteria</taxon>
        <taxon>Bacillati</taxon>
        <taxon>Bacillota</taxon>
        <taxon>Bacilli</taxon>
        <taxon>Lactobacillales</taxon>
        <taxon>Streptococcaceae</taxon>
        <taxon>Streptococcus</taxon>
    </lineage>
</organism>
<dbReference type="STRING" id="1856638.A9Q68_09210"/>
<dbReference type="RefSeq" id="WP_071794418.1">
    <property type="nucleotide sequence ID" value="NZ_LZDD01000003.1"/>
</dbReference>
<name>A0A1L8MKZ5_9STRE</name>
<dbReference type="InterPro" id="IPR009057">
    <property type="entry name" value="Homeodomain-like_sf"/>
</dbReference>
<protein>
    <recommendedName>
        <fullName evidence="3">HTH tetR-type domain-containing protein</fullName>
    </recommendedName>
</protein>
<dbReference type="Pfam" id="PF00440">
    <property type="entry name" value="TetR_N"/>
    <property type="match status" value="1"/>
</dbReference>
<dbReference type="InterPro" id="IPR001647">
    <property type="entry name" value="HTH_TetR"/>
</dbReference>
<feature type="DNA-binding region" description="H-T-H motif" evidence="2">
    <location>
        <begin position="24"/>
        <end position="43"/>
    </location>
</feature>
<evidence type="ECO:0000313" key="5">
    <source>
        <dbReference type="Proteomes" id="UP000182015"/>
    </source>
</evidence>
<dbReference type="PANTHER" id="PTHR43479:SF11">
    <property type="entry name" value="ACREF_ENVCD OPERON REPRESSOR-RELATED"/>
    <property type="match status" value="1"/>
</dbReference>
<dbReference type="Proteomes" id="UP000182015">
    <property type="component" value="Unassembled WGS sequence"/>
</dbReference>
<evidence type="ECO:0000313" key="4">
    <source>
        <dbReference type="EMBL" id="OJF71355.1"/>
    </source>
</evidence>
<evidence type="ECO:0000256" key="1">
    <source>
        <dbReference type="ARBA" id="ARBA00023125"/>
    </source>
</evidence>